<dbReference type="RefSeq" id="WP_282356323.1">
    <property type="nucleotide sequence ID" value="NZ_JASBQV010000012.1"/>
</dbReference>
<proteinExistence type="predicted"/>
<evidence type="ECO:0000313" key="1">
    <source>
        <dbReference type="EMBL" id="MDI3235125.1"/>
    </source>
</evidence>
<dbReference type="Pfam" id="PF10903">
    <property type="entry name" value="DUF2691"/>
    <property type="match status" value="1"/>
</dbReference>
<sequence length="161" mass="18902">MKVGIEFEIPNNFGKYINDILAPIDITKYKWKLDWIEMYIKENRDIKNHTIENLKEFNIPDCEVVQGKELERILNIDAYYIIFCGLQAFHDSLPVEINTYSEYLNSDCTFCLTIDDCTNVILLCKDVDLLEQLSENAVRNDFKNIEYILEDDPHSKRVAIP</sequence>
<accession>A0ABT6R2F8</accession>
<name>A0ABT6R2F8_9BACL</name>
<protein>
    <submittedName>
        <fullName evidence="1">DUF2691 family protein</fullName>
    </submittedName>
</protein>
<dbReference type="InterPro" id="IPR020216">
    <property type="entry name" value="Uncharacterised_YncE"/>
</dbReference>
<dbReference type="Proteomes" id="UP001243286">
    <property type="component" value="Unassembled WGS sequence"/>
</dbReference>
<keyword evidence="2" id="KW-1185">Reference proteome</keyword>
<evidence type="ECO:0000313" key="2">
    <source>
        <dbReference type="Proteomes" id="UP001243286"/>
    </source>
</evidence>
<organism evidence="1 2">
    <name type="scientific">Exiguobacterium antarcticum</name>
    <dbReference type="NCBI Taxonomy" id="132920"/>
    <lineage>
        <taxon>Bacteria</taxon>
        <taxon>Bacillati</taxon>
        <taxon>Bacillota</taxon>
        <taxon>Bacilli</taxon>
        <taxon>Bacillales</taxon>
        <taxon>Bacillales Family XII. Incertae Sedis</taxon>
        <taxon>Exiguobacterium</taxon>
    </lineage>
</organism>
<comment type="caution">
    <text evidence="1">The sequence shown here is derived from an EMBL/GenBank/DDBJ whole genome shotgun (WGS) entry which is preliminary data.</text>
</comment>
<dbReference type="EMBL" id="JASBQV010000012">
    <property type="protein sequence ID" value="MDI3235125.1"/>
    <property type="molecule type" value="Genomic_DNA"/>
</dbReference>
<gene>
    <name evidence="1" type="ORF">QK289_08920</name>
</gene>
<reference evidence="1 2" key="1">
    <citation type="submission" date="2023-04" db="EMBL/GenBank/DDBJ databases">
        <title>Antarctic isolates genomes.</title>
        <authorList>
            <person name="Dimov S.G."/>
        </authorList>
    </citation>
    <scope>NUCLEOTIDE SEQUENCE [LARGE SCALE GENOMIC DNA]</scope>
    <source>
        <strain evidence="1 2">AL19</strain>
    </source>
</reference>